<evidence type="ECO:0000256" key="1">
    <source>
        <dbReference type="SAM" id="Phobius"/>
    </source>
</evidence>
<keyword evidence="1" id="KW-1133">Transmembrane helix</keyword>
<keyword evidence="1" id="KW-0812">Transmembrane</keyword>
<keyword evidence="3" id="KW-1185">Reference proteome</keyword>
<dbReference type="EMBL" id="RZNX01000003">
    <property type="protein sequence ID" value="RUT31716.1"/>
    <property type="molecule type" value="Genomic_DNA"/>
</dbReference>
<feature type="transmembrane region" description="Helical" evidence="1">
    <location>
        <begin position="33"/>
        <end position="63"/>
    </location>
</feature>
<feature type="transmembrane region" description="Helical" evidence="1">
    <location>
        <begin position="132"/>
        <end position="151"/>
    </location>
</feature>
<feature type="transmembrane region" description="Helical" evidence="1">
    <location>
        <begin position="107"/>
        <end position="125"/>
    </location>
</feature>
<evidence type="ECO:0000313" key="3">
    <source>
        <dbReference type="Proteomes" id="UP000272464"/>
    </source>
</evidence>
<gene>
    <name evidence="2" type="ORF">EJP77_10020</name>
</gene>
<sequence>MIILFLLALLPLVYVYLRKKEDYLELKRPARIIGFISIYLVICFACAVVVFTEMGIVYLGGLLVGGIHFTSSFSLVWATTMIILISEIVHVFIRVTTRLYTKKLPNWLIEICTLPVSMGIIFFVPRLFDMKVSWLAAVVITGLIFIANSVIREN</sequence>
<protein>
    <submittedName>
        <fullName evidence="2">Uncharacterized protein</fullName>
    </submittedName>
</protein>
<accession>A0A3S1B7N1</accession>
<dbReference type="AlphaFoldDB" id="A0A3S1B7N1"/>
<name>A0A3S1B7N1_9BACL</name>
<keyword evidence="1" id="KW-0472">Membrane</keyword>
<evidence type="ECO:0000313" key="2">
    <source>
        <dbReference type="EMBL" id="RUT31716.1"/>
    </source>
</evidence>
<reference evidence="2 3" key="1">
    <citation type="submission" date="2018-12" db="EMBL/GenBank/DDBJ databases">
        <authorList>
            <person name="Sun L."/>
            <person name="Chen Z."/>
        </authorList>
    </citation>
    <scope>NUCLEOTIDE SEQUENCE [LARGE SCALE GENOMIC DNA]</scope>
    <source>
        <strain evidence="2 3">3-5-3</strain>
    </source>
</reference>
<dbReference type="RefSeq" id="WP_127199096.1">
    <property type="nucleotide sequence ID" value="NZ_RZNX01000003.1"/>
</dbReference>
<proteinExistence type="predicted"/>
<dbReference type="Proteomes" id="UP000272464">
    <property type="component" value="Unassembled WGS sequence"/>
</dbReference>
<feature type="transmembrane region" description="Helical" evidence="1">
    <location>
        <begin position="75"/>
        <end position="95"/>
    </location>
</feature>
<organism evidence="2 3">
    <name type="scientific">Paenibacillus zeisoli</name>
    <dbReference type="NCBI Taxonomy" id="2496267"/>
    <lineage>
        <taxon>Bacteria</taxon>
        <taxon>Bacillati</taxon>
        <taxon>Bacillota</taxon>
        <taxon>Bacilli</taxon>
        <taxon>Bacillales</taxon>
        <taxon>Paenibacillaceae</taxon>
        <taxon>Paenibacillus</taxon>
    </lineage>
</organism>
<comment type="caution">
    <text evidence="2">The sequence shown here is derived from an EMBL/GenBank/DDBJ whole genome shotgun (WGS) entry which is preliminary data.</text>
</comment>